<evidence type="ECO:0000256" key="1">
    <source>
        <dbReference type="ARBA" id="ARBA00008791"/>
    </source>
</evidence>
<evidence type="ECO:0000313" key="4">
    <source>
        <dbReference type="Proteomes" id="UP000831796"/>
    </source>
</evidence>
<evidence type="ECO:0000259" key="2">
    <source>
        <dbReference type="Pfam" id="PF00582"/>
    </source>
</evidence>
<dbReference type="AlphaFoldDB" id="A0A8T9QF96"/>
<proteinExistence type="inferred from homology"/>
<dbReference type="Gene3D" id="3.40.50.12370">
    <property type="match status" value="1"/>
</dbReference>
<dbReference type="PANTHER" id="PTHR46268">
    <property type="entry name" value="STRESS RESPONSE PROTEIN NHAX"/>
    <property type="match status" value="1"/>
</dbReference>
<dbReference type="Pfam" id="PF00582">
    <property type="entry name" value="Usp"/>
    <property type="match status" value="2"/>
</dbReference>
<accession>A0A8T9QF96</accession>
<organism evidence="3 4">
    <name type="scientific">Hymenobacter cellulosilyticus</name>
    <dbReference type="NCBI Taxonomy" id="2932248"/>
    <lineage>
        <taxon>Bacteria</taxon>
        <taxon>Pseudomonadati</taxon>
        <taxon>Bacteroidota</taxon>
        <taxon>Cytophagia</taxon>
        <taxon>Cytophagales</taxon>
        <taxon>Hymenobacteraceae</taxon>
        <taxon>Hymenobacter</taxon>
    </lineage>
</organism>
<dbReference type="InterPro" id="IPR006016">
    <property type="entry name" value="UspA"/>
</dbReference>
<reference evidence="3" key="1">
    <citation type="submission" date="2022-04" db="EMBL/GenBank/DDBJ databases">
        <title>Hymenobacter sp. isolated from the air.</title>
        <authorList>
            <person name="Won M."/>
            <person name="Lee C.-M."/>
            <person name="Woen H.-Y."/>
            <person name="Kwon S.-W."/>
        </authorList>
    </citation>
    <scope>NUCLEOTIDE SEQUENCE</scope>
    <source>
        <strain evidence="3">5116S-3</strain>
    </source>
</reference>
<dbReference type="PANTHER" id="PTHR46268:SF6">
    <property type="entry name" value="UNIVERSAL STRESS PROTEIN UP12"/>
    <property type="match status" value="1"/>
</dbReference>
<dbReference type="KEGG" id="hcu:MUN79_13780"/>
<gene>
    <name evidence="3" type="ORF">MUN79_13780</name>
</gene>
<feature type="domain" description="UspA" evidence="2">
    <location>
        <begin position="169"/>
        <end position="269"/>
    </location>
</feature>
<dbReference type="RefSeq" id="WP_244678174.1">
    <property type="nucleotide sequence ID" value="NZ_CP095046.1"/>
</dbReference>
<dbReference type="EMBL" id="CP095046">
    <property type="protein sequence ID" value="UOQ74838.1"/>
    <property type="molecule type" value="Genomic_DNA"/>
</dbReference>
<evidence type="ECO:0000313" key="3">
    <source>
        <dbReference type="EMBL" id="UOQ74838.1"/>
    </source>
</evidence>
<dbReference type="Proteomes" id="UP000831796">
    <property type="component" value="Chromosome"/>
</dbReference>
<protein>
    <submittedName>
        <fullName evidence="3">Universal stress protein</fullName>
    </submittedName>
</protein>
<comment type="similarity">
    <text evidence="1">Belongs to the universal stress protein A family.</text>
</comment>
<keyword evidence="4" id="KW-1185">Reference proteome</keyword>
<dbReference type="SUPFAM" id="SSF52402">
    <property type="entry name" value="Adenine nucleotide alpha hydrolases-like"/>
    <property type="match status" value="2"/>
</dbReference>
<dbReference type="CDD" id="cd00293">
    <property type="entry name" value="USP-like"/>
    <property type="match status" value="1"/>
</dbReference>
<feature type="domain" description="UspA" evidence="2">
    <location>
        <begin position="5"/>
        <end position="135"/>
    </location>
</feature>
<sequence length="271" mass="29120">MPAPLLVLTDFTPAADAALQYAATLAAHLQVPLVLLHVNRNSIFDPETFTGKIHHRSEGEIAVALNERIQGLKVPAIPAMTTGRSTAAIREIVQQHQPALLVLGRPSVAELPDELVSTTSLDLLSEIQYPLLIVPTATVPQLPQRLALAADNNPFQLAAPAGPVQQLLSALHTTATIVHVAEPEDNDSCHSALGSVQRAGLLTDGQNPVATHGVRNLDIPRGIEQAVKDIHADLLVLIARRHNILGRLFHRSITAQMIRQTQLPVLVLPTV</sequence>
<name>A0A8T9QF96_9BACT</name>